<evidence type="ECO:0000313" key="2">
    <source>
        <dbReference type="EMBL" id="PFE08094.1"/>
    </source>
</evidence>
<reference evidence="2 3" key="1">
    <citation type="submission" date="2017-09" db="EMBL/GenBank/DDBJ databases">
        <title>Large-scale bioinformatics analysis of Bacillus genomes uncovers conserved roles of natural products in bacterial physiology.</title>
        <authorList>
            <consortium name="Agbiome Team Llc"/>
            <person name="Bleich R.M."/>
            <person name="Grubbs K.J."/>
            <person name="Santa Maria K.C."/>
            <person name="Allen S.E."/>
            <person name="Farag S."/>
            <person name="Shank E.A."/>
            <person name="Bowers A."/>
        </authorList>
    </citation>
    <scope>NUCLEOTIDE SEQUENCE [LARGE SCALE GENOMIC DNA]</scope>
    <source>
        <strain evidence="2 3">AFS022681</strain>
    </source>
</reference>
<dbReference type="EMBL" id="NTRR01000075">
    <property type="protein sequence ID" value="PFE08094.1"/>
    <property type="molecule type" value="Genomic_DNA"/>
</dbReference>
<keyword evidence="1" id="KW-1133">Transmembrane helix</keyword>
<dbReference type="AlphaFoldDB" id="A0A2A8ZTB9"/>
<sequence>MKKNLTKITMISGIVLIFYHFLKWYLTQFLTPFVMPLLSIAIHGWFFIVLILSILHLARYNNPKPLIIQLIIIIIWIYTPFTKIYIKLDFLIYKDDRKQVIALIEHKKLIPNVSYDNNQIHLPQKFKPTSKGGGDVIVHYEKKNASVFFYTYRGLIDNFSGFIYSPNDVKPNEDDFNSIFKDIKKIEKNWYYVTSH</sequence>
<feature type="transmembrane region" description="Helical" evidence="1">
    <location>
        <begin position="6"/>
        <end position="26"/>
    </location>
</feature>
<dbReference type="Proteomes" id="UP000220032">
    <property type="component" value="Unassembled WGS sequence"/>
</dbReference>
<feature type="transmembrane region" description="Helical" evidence="1">
    <location>
        <begin position="33"/>
        <end position="54"/>
    </location>
</feature>
<proteinExistence type="predicted"/>
<organism evidence="2 3">
    <name type="scientific">Bacillus cereus</name>
    <dbReference type="NCBI Taxonomy" id="1396"/>
    <lineage>
        <taxon>Bacteria</taxon>
        <taxon>Bacillati</taxon>
        <taxon>Bacillota</taxon>
        <taxon>Bacilli</taxon>
        <taxon>Bacillales</taxon>
        <taxon>Bacillaceae</taxon>
        <taxon>Bacillus</taxon>
        <taxon>Bacillus cereus group</taxon>
    </lineage>
</organism>
<keyword evidence="1" id="KW-0812">Transmembrane</keyword>
<evidence type="ECO:0000313" key="3">
    <source>
        <dbReference type="Proteomes" id="UP000220032"/>
    </source>
</evidence>
<gene>
    <name evidence="2" type="ORF">CN307_29435</name>
</gene>
<dbReference type="RefSeq" id="WP_098343994.1">
    <property type="nucleotide sequence ID" value="NZ_JBIWHJ010000005.1"/>
</dbReference>
<evidence type="ECO:0000256" key="1">
    <source>
        <dbReference type="SAM" id="Phobius"/>
    </source>
</evidence>
<name>A0A2A8ZTB9_BACCE</name>
<keyword evidence="1" id="KW-0472">Membrane</keyword>
<accession>A0A2A8ZTB9</accession>
<comment type="caution">
    <text evidence="2">The sequence shown here is derived from an EMBL/GenBank/DDBJ whole genome shotgun (WGS) entry which is preliminary data.</text>
</comment>
<feature type="transmembrane region" description="Helical" evidence="1">
    <location>
        <begin position="66"/>
        <end position="86"/>
    </location>
</feature>
<protein>
    <submittedName>
        <fullName evidence="2">Uncharacterized protein</fullName>
    </submittedName>
</protein>